<feature type="domain" description="Flavodoxin-like" evidence="5">
    <location>
        <begin position="5"/>
        <end position="146"/>
    </location>
</feature>
<organism evidence="6 7">
    <name type="scientific">Corallincola platygyrae</name>
    <dbReference type="NCBI Taxonomy" id="1193278"/>
    <lineage>
        <taxon>Bacteria</taxon>
        <taxon>Pseudomonadati</taxon>
        <taxon>Pseudomonadota</taxon>
        <taxon>Gammaproteobacteria</taxon>
        <taxon>Alteromonadales</taxon>
        <taxon>Psychromonadaceae</taxon>
        <taxon>Corallincola</taxon>
    </lineage>
</organism>
<evidence type="ECO:0000313" key="7">
    <source>
        <dbReference type="Proteomes" id="UP001597380"/>
    </source>
</evidence>
<dbReference type="InterPro" id="IPR029039">
    <property type="entry name" value="Flavoprotein-like_sf"/>
</dbReference>
<dbReference type="EMBL" id="JBHUHT010000011">
    <property type="protein sequence ID" value="MFD2096165.1"/>
    <property type="molecule type" value="Genomic_DNA"/>
</dbReference>
<evidence type="ECO:0000313" key="6">
    <source>
        <dbReference type="EMBL" id="MFD2096165.1"/>
    </source>
</evidence>
<dbReference type="NCBIfam" id="NF006531">
    <property type="entry name" value="PRK09004.1"/>
    <property type="match status" value="1"/>
</dbReference>
<keyword evidence="4" id="KW-0813">Transport</keyword>
<dbReference type="PRINTS" id="PR00369">
    <property type="entry name" value="FLAVODOXIN"/>
</dbReference>
<evidence type="ECO:0000259" key="5">
    <source>
        <dbReference type="PROSITE" id="PS50902"/>
    </source>
</evidence>
<comment type="cofactor">
    <cofactor evidence="1">
        <name>FMN</name>
        <dbReference type="ChEBI" id="CHEBI:58210"/>
    </cofactor>
</comment>
<dbReference type="Gene3D" id="3.40.50.360">
    <property type="match status" value="1"/>
</dbReference>
<keyword evidence="2" id="KW-0285">Flavoprotein</keyword>
<sequence length="150" mass="16373">MSESVTLLVGSMLGATEYVADHAAALLKEAGYAPEIVTDFNVWKPEAGSDQNWLICTSTHGAGDLPDNIQPLAEYLMLHRPNLAQVKYGVIGLGDSSYDTFCEGSKTMDTVLEDLGAFKLLDRLEIDVQETPVPEDAAEAWLPEFIKKLN</sequence>
<evidence type="ECO:0000256" key="1">
    <source>
        <dbReference type="ARBA" id="ARBA00001917"/>
    </source>
</evidence>
<keyword evidence="7" id="KW-1185">Reference proteome</keyword>
<dbReference type="PROSITE" id="PS50902">
    <property type="entry name" value="FLAVODOXIN_LIKE"/>
    <property type="match status" value="1"/>
</dbReference>
<gene>
    <name evidence="6" type="primary">mioC</name>
    <name evidence="6" type="ORF">ACFSJ3_09235</name>
</gene>
<reference evidence="7" key="1">
    <citation type="journal article" date="2019" name="Int. J. Syst. Evol. Microbiol.">
        <title>The Global Catalogue of Microorganisms (GCM) 10K type strain sequencing project: providing services to taxonomists for standard genome sequencing and annotation.</title>
        <authorList>
            <consortium name="The Broad Institute Genomics Platform"/>
            <consortium name="The Broad Institute Genome Sequencing Center for Infectious Disease"/>
            <person name="Wu L."/>
            <person name="Ma J."/>
        </authorList>
    </citation>
    <scope>NUCLEOTIDE SEQUENCE [LARGE SCALE GENOMIC DNA]</scope>
    <source>
        <strain evidence="7">CGMCC 1.10992</strain>
    </source>
</reference>
<evidence type="ECO:0000256" key="2">
    <source>
        <dbReference type="ARBA" id="ARBA00022630"/>
    </source>
</evidence>
<dbReference type="InterPro" id="IPR008254">
    <property type="entry name" value="Flavodoxin/NO_synth"/>
</dbReference>
<dbReference type="Proteomes" id="UP001597380">
    <property type="component" value="Unassembled WGS sequence"/>
</dbReference>
<keyword evidence="4" id="KW-0249">Electron transport</keyword>
<comment type="caution">
    <text evidence="6">The sequence shown here is derived from an EMBL/GenBank/DDBJ whole genome shotgun (WGS) entry which is preliminary data.</text>
</comment>
<keyword evidence="3" id="KW-0288">FMN</keyword>
<accession>A0ABW4XKS3</accession>
<dbReference type="PANTHER" id="PTHR19384">
    <property type="entry name" value="NITRIC OXIDE SYNTHASE-RELATED"/>
    <property type="match status" value="1"/>
</dbReference>
<dbReference type="SUPFAM" id="SSF52218">
    <property type="entry name" value="Flavoproteins"/>
    <property type="match status" value="1"/>
</dbReference>
<evidence type="ECO:0000256" key="4">
    <source>
        <dbReference type="ARBA" id="ARBA00022982"/>
    </source>
</evidence>
<dbReference type="PANTHER" id="PTHR19384:SF128">
    <property type="entry name" value="NADPH OXIDOREDUCTASE A"/>
    <property type="match status" value="1"/>
</dbReference>
<name>A0ABW4XKS3_9GAMM</name>
<evidence type="ECO:0000256" key="3">
    <source>
        <dbReference type="ARBA" id="ARBA00022643"/>
    </source>
</evidence>
<protein>
    <submittedName>
        <fullName evidence="6">FMN-binding protein MioC</fullName>
    </submittedName>
</protein>
<proteinExistence type="predicted"/>
<dbReference type="RefSeq" id="WP_345341232.1">
    <property type="nucleotide sequence ID" value="NZ_BAABLI010000017.1"/>
</dbReference>
<dbReference type="InterPro" id="IPR001094">
    <property type="entry name" value="Flavdoxin-like"/>
</dbReference>
<dbReference type="Pfam" id="PF00258">
    <property type="entry name" value="Flavodoxin_1"/>
    <property type="match status" value="1"/>
</dbReference>